<dbReference type="AlphaFoldDB" id="A0A2X0S089"/>
<evidence type="ECO:0000256" key="7">
    <source>
        <dbReference type="ARBA" id="ARBA00023239"/>
    </source>
</evidence>
<protein>
    <recommendedName>
        <fullName evidence="4 12">Lactoylglutathione lyase</fullName>
        <ecNumber evidence="3 12">4.4.1.5</ecNumber>
    </recommendedName>
    <alternativeName>
        <fullName evidence="12">Glyoxalase I</fullName>
    </alternativeName>
</protein>
<feature type="binding site" evidence="10">
    <location>
        <position position="155"/>
    </location>
    <ligand>
        <name>substrate</name>
        <note>ligand shared between dimeric partners</note>
    </ligand>
</feature>
<evidence type="ECO:0000256" key="4">
    <source>
        <dbReference type="ARBA" id="ARBA00018701"/>
    </source>
</evidence>
<reference evidence="14" key="1">
    <citation type="submission" date="2018-08" db="EMBL/GenBank/DDBJ databases">
        <authorList>
            <person name="Rossello M."/>
        </authorList>
    </citation>
    <scope>NUCLEOTIDE SEQUENCE [LARGE SCALE GENOMIC DNA]</scope>
    <source>
        <strain evidence="14">cv. Chinese Spring</strain>
    </source>
</reference>
<dbReference type="UniPathway" id="UPA00619">
    <property type="reaction ID" value="UER00675"/>
</dbReference>
<evidence type="ECO:0000256" key="6">
    <source>
        <dbReference type="ARBA" id="ARBA00022833"/>
    </source>
</evidence>
<feature type="binding site" evidence="11">
    <location>
        <position position="179"/>
    </location>
    <ligand>
        <name>Zn(2+)</name>
        <dbReference type="ChEBI" id="CHEBI:29105"/>
        <note>ligand shared between dimeric partners</note>
    </ligand>
</feature>
<dbReference type="EnsemblPlants" id="TraesCS2D02G069300.1">
    <property type="protein sequence ID" value="TraesCS2D02G069300.1"/>
    <property type="gene ID" value="TraesCS2D02G069300"/>
</dbReference>
<dbReference type="PROSITE" id="PS00935">
    <property type="entry name" value="GLYOXALASE_I_2"/>
    <property type="match status" value="1"/>
</dbReference>
<dbReference type="Gramene" id="TraesJAG2D03G01103490.1">
    <property type="protein sequence ID" value="TraesJAG2D03G01103490.1"/>
    <property type="gene ID" value="TraesJAG2D03G01103490"/>
</dbReference>
<organism evidence="14">
    <name type="scientific">Triticum aestivum</name>
    <name type="common">Wheat</name>
    <dbReference type="NCBI Taxonomy" id="4565"/>
    <lineage>
        <taxon>Eukaryota</taxon>
        <taxon>Viridiplantae</taxon>
        <taxon>Streptophyta</taxon>
        <taxon>Embryophyta</taxon>
        <taxon>Tracheophyta</taxon>
        <taxon>Spermatophyta</taxon>
        <taxon>Magnoliopsida</taxon>
        <taxon>Liliopsida</taxon>
        <taxon>Poales</taxon>
        <taxon>Poaceae</taxon>
        <taxon>BOP clade</taxon>
        <taxon>Pooideae</taxon>
        <taxon>Triticodae</taxon>
        <taxon>Triticeae</taxon>
        <taxon>Triticinae</taxon>
        <taxon>Triticum</taxon>
    </lineage>
</organism>
<evidence type="ECO:0000256" key="2">
    <source>
        <dbReference type="ARBA" id="ARBA00010363"/>
    </source>
</evidence>
<dbReference type="Gramene" id="TraesJUL2D03G01106240.1">
    <property type="protein sequence ID" value="TraesJUL2D03G01106240.1"/>
    <property type="gene ID" value="TraesJUL2D03G01106240"/>
</dbReference>
<dbReference type="GO" id="GO:0004462">
    <property type="term" value="F:lactoylglutathione lyase activity"/>
    <property type="evidence" value="ECO:0007669"/>
    <property type="project" value="UniProtKB-UniRule"/>
</dbReference>
<name>A0A2X0S089_WHEAT</name>
<feature type="binding site" evidence="10">
    <location>
        <position position="85"/>
    </location>
    <ligand>
        <name>substrate</name>
        <note>ligand shared between dimeric partners</note>
    </ligand>
</feature>
<keyword evidence="5 11" id="KW-0479">Metal-binding</keyword>
<comment type="catalytic activity">
    <reaction evidence="8 12">
        <text>(R)-S-lactoylglutathione = methylglyoxal + glutathione</text>
        <dbReference type="Rhea" id="RHEA:19069"/>
        <dbReference type="ChEBI" id="CHEBI:17158"/>
        <dbReference type="ChEBI" id="CHEBI:57474"/>
        <dbReference type="ChEBI" id="CHEBI:57925"/>
        <dbReference type="EC" id="4.4.1.5"/>
    </reaction>
</comment>
<dbReference type="Gramene" id="TraesLDM2D03G01101640.1">
    <property type="protein sequence ID" value="TraesLDM2D03G01101640.1"/>
    <property type="gene ID" value="TraesLDM2D03G01101640"/>
</dbReference>
<dbReference type="Gramene" id="TraesNOR2D03G01116230.2">
    <property type="protein sequence ID" value="TraesNOR2D03G01116230.2"/>
    <property type="gene ID" value="TraesNOR2D03G01116230"/>
</dbReference>
<comment type="similarity">
    <text evidence="2 12">Belongs to the glyoxalase I family.</text>
</comment>
<dbReference type="Gramene" id="TraesARI2D03G01115470.1">
    <property type="protein sequence ID" value="TraesARI2D03G01115470.1"/>
    <property type="gene ID" value="TraesARI2D03G01115470"/>
</dbReference>
<dbReference type="STRING" id="4565.A0A2X0S089"/>
<gene>
    <name evidence="14" type="primary">LOC123051302</name>
</gene>
<evidence type="ECO:0000256" key="12">
    <source>
        <dbReference type="RuleBase" id="RU361179"/>
    </source>
</evidence>
<dbReference type="PROSITE" id="PS00934">
    <property type="entry name" value="GLYOXALASE_I_1"/>
    <property type="match status" value="1"/>
</dbReference>
<dbReference type="OrthoDB" id="16820at2759"/>
<feature type="binding site" evidence="10">
    <location>
        <position position="89"/>
    </location>
    <ligand>
        <name>substrate</name>
        <note>ligand shared between dimeric partners</note>
    </ligand>
</feature>
<dbReference type="InterPro" id="IPR004361">
    <property type="entry name" value="Glyoxalase_1"/>
</dbReference>
<dbReference type="Gramene" id="TraesCS2D02G069300.1">
    <property type="protein sequence ID" value="TraesCS2D02G069300.1"/>
    <property type="gene ID" value="TraesCS2D02G069300"/>
</dbReference>
<dbReference type="Gramene" id="TraesCAD_scaffold_021097_01G000100.1">
    <property type="protein sequence ID" value="TraesCAD_scaffold_021097_01G000100.1"/>
    <property type="gene ID" value="TraesCAD_scaffold_021097_01G000100"/>
</dbReference>
<dbReference type="Gramene" id="TraesLAC2D03G01052050.1">
    <property type="protein sequence ID" value="TraesLAC2D03G01052050.1"/>
    <property type="gene ID" value="TraesLAC2D03G01052050"/>
</dbReference>
<dbReference type="InterPro" id="IPR029068">
    <property type="entry name" value="Glyas_Bleomycin-R_OHBP_Dase"/>
</dbReference>
<keyword evidence="15" id="KW-1185">Reference proteome</keyword>
<dbReference type="Proteomes" id="UP000019116">
    <property type="component" value="Chromosome 2D"/>
</dbReference>
<dbReference type="PROSITE" id="PS51819">
    <property type="entry name" value="VOC"/>
    <property type="match status" value="1"/>
</dbReference>
<evidence type="ECO:0000256" key="1">
    <source>
        <dbReference type="ARBA" id="ARBA00005008"/>
    </source>
</evidence>
<feature type="binding site" evidence="11">
    <location>
        <position position="85"/>
    </location>
    <ligand>
        <name>Zn(2+)</name>
        <dbReference type="ChEBI" id="CHEBI:29105"/>
        <note>ligand shared between dimeric partners</note>
    </ligand>
</feature>
<dbReference type="PaxDb" id="4565-Traes_2DS_C2EC0FB60.1"/>
<dbReference type="Gramene" id="TraesSTA2D03G01088670.1">
    <property type="protein sequence ID" value="TraesSTA2D03G01088670.1"/>
    <property type="gene ID" value="TraesSTA2D03G01088670"/>
</dbReference>
<proteinExistence type="inferred from homology"/>
<evidence type="ECO:0000259" key="13">
    <source>
        <dbReference type="PROSITE" id="PS51819"/>
    </source>
</evidence>
<evidence type="ECO:0000313" key="15">
    <source>
        <dbReference type="Proteomes" id="UP000019116"/>
    </source>
</evidence>
<feature type="domain" description="VOC" evidence="13">
    <location>
        <begin position="82"/>
        <end position="229"/>
    </location>
</feature>
<comment type="cofactor">
    <cofactor evidence="11">
        <name>Zn(2+)</name>
        <dbReference type="ChEBI" id="CHEBI:29105"/>
    </cofactor>
    <text evidence="11">Binds 1 zinc ion per subunit. In the homodimer, two zinc ions are bound between subunits.</text>
</comment>
<dbReference type="Gramene" id="TraesPARA_EIv1.0_0640200.1">
    <property type="protein sequence ID" value="TraesPARA_EIv1.0_0640200.1.CDS"/>
    <property type="gene ID" value="TraesPARA_EIv1.0_0640200"/>
</dbReference>
<evidence type="ECO:0000256" key="3">
    <source>
        <dbReference type="ARBA" id="ARBA00012081"/>
    </source>
</evidence>
<dbReference type="EC" id="4.4.1.5" evidence="3 12"/>
<comment type="pathway">
    <text evidence="1 12">Secondary metabolite metabolism; methylglyoxal degradation; (R)-lactate from methylglyoxal: step 1/2.</text>
</comment>
<dbReference type="SUPFAM" id="SSF54593">
    <property type="entry name" value="Glyoxalase/Bleomycin resistance protein/Dihydroxybiphenyl dioxygenase"/>
    <property type="match status" value="1"/>
</dbReference>
<dbReference type="NCBIfam" id="TIGR00068">
    <property type="entry name" value="glyox_I"/>
    <property type="match status" value="1"/>
</dbReference>
<dbReference type="Gramene" id="TraesWEE_scaffold_002999_01G000100.1">
    <property type="protein sequence ID" value="TraesWEE_scaffold_002999_01G000100.1"/>
    <property type="gene ID" value="TraesWEE_scaffold_002999_01G000100"/>
</dbReference>
<feature type="binding site" evidence="10">
    <location>
        <begin position="209"/>
        <end position="210"/>
    </location>
    <ligand>
        <name>substrate</name>
        <note>ligand shared between dimeric partners</note>
    </ligand>
</feature>
<dbReference type="PANTHER" id="PTHR10374:SF30">
    <property type="entry name" value="LACTOYLGLUTATHIONE LYASE"/>
    <property type="match status" value="1"/>
</dbReference>
<evidence type="ECO:0000256" key="9">
    <source>
        <dbReference type="PIRSR" id="PIRSR604361-1"/>
    </source>
</evidence>
<dbReference type="GeneID" id="123051302"/>
<dbReference type="PANTHER" id="PTHR10374">
    <property type="entry name" value="LACTOYLGLUTATHIONE LYASE GLYOXALASE I"/>
    <property type="match status" value="1"/>
</dbReference>
<dbReference type="GO" id="GO:0046872">
    <property type="term" value="F:metal ion binding"/>
    <property type="evidence" value="ECO:0007669"/>
    <property type="project" value="UniProtKB-UniRule"/>
</dbReference>
<comment type="function">
    <text evidence="12">Catalyzes the conversion of hemimercaptal, formed from methylglyoxal and glutathione, to S-lactoylglutathione.</text>
</comment>
<evidence type="ECO:0000313" key="14">
    <source>
        <dbReference type="EnsemblPlants" id="TraesCS2D02G069300.1"/>
    </source>
</evidence>
<accession>A0A2X0S089</accession>
<dbReference type="Gene3D" id="3.10.180.10">
    <property type="entry name" value="2,3-Dihydroxybiphenyl 1,2-Dioxygenase, domain 1"/>
    <property type="match status" value="1"/>
</dbReference>
<dbReference type="SMR" id="A0A2X0S089"/>
<keyword evidence="7 12" id="KW-0456">Lyase</keyword>
<reference evidence="14" key="2">
    <citation type="submission" date="2018-10" db="UniProtKB">
        <authorList>
            <consortium name="EnsemblPlants"/>
        </authorList>
    </citation>
    <scope>IDENTIFICATION</scope>
</reference>
<evidence type="ECO:0000256" key="11">
    <source>
        <dbReference type="PIRSR" id="PIRSR604361-3"/>
    </source>
</evidence>
<sequence>MAAATLRPALLSSCALRRLASASAPRAPRLAQPKVQGFARARRSYPAAFAASAMSTSSGAKEAPANNPGLQAEADPATKGYIMQQTMFRVKDPKVSLDFYSRVMGMSLLKRLDFPEMKFSLYFLGYEDLSAAPADPVQRTGWTFGQKATIELTHNWGTESDPEFKGYHNGNSDPRGFGHIGVTVDDVYKACERFESLGVEFVKKPDDGKMKGIAFIKDPDGYWIEIFDLKRIGEVTATAS</sequence>
<evidence type="ECO:0000256" key="5">
    <source>
        <dbReference type="ARBA" id="ARBA00022723"/>
    </source>
</evidence>
<dbReference type="ExpressionAtlas" id="A0A2X0S089">
    <property type="expression patterns" value="baseline"/>
</dbReference>
<feature type="binding site" evidence="10">
    <location>
        <position position="179"/>
    </location>
    <ligand>
        <name>substrate</name>
        <note>ligand shared between dimeric partners</note>
    </ligand>
</feature>
<dbReference type="RefSeq" id="XP_044330084.1">
    <property type="nucleotide sequence ID" value="XM_044474149.1"/>
</dbReference>
<dbReference type="InterPro" id="IPR037523">
    <property type="entry name" value="VOC_core"/>
</dbReference>
<feature type="binding site" evidence="11">
    <location>
        <position position="225"/>
    </location>
    <ligand>
        <name>Zn(2+)</name>
        <dbReference type="ChEBI" id="CHEBI:29105"/>
        <note>ligand shared between dimeric partners</note>
    </ligand>
</feature>
<dbReference type="Gramene" id="TraesROB_scaffold_002744_01G000100.1">
    <property type="protein sequence ID" value="TraesROB_scaffold_002744_01G000100.1"/>
    <property type="gene ID" value="TraesROB_scaffold_002744_01G000100"/>
</dbReference>
<dbReference type="CDD" id="cd07233">
    <property type="entry name" value="GlxI_Zn"/>
    <property type="match status" value="1"/>
</dbReference>
<feature type="binding site" evidence="11">
    <location>
        <position position="151"/>
    </location>
    <ligand>
        <name>Zn(2+)</name>
        <dbReference type="ChEBI" id="CHEBI:29105"/>
        <note>ligand shared between dimeric partners</note>
    </ligand>
</feature>
<feature type="active site" description="Proton donor/acceptor" evidence="9">
    <location>
        <position position="225"/>
    </location>
</feature>
<dbReference type="FunFam" id="3.10.180.10:FF:000011">
    <property type="entry name" value="Lactoylglutathione lyase"/>
    <property type="match status" value="1"/>
</dbReference>
<evidence type="ECO:0000256" key="8">
    <source>
        <dbReference type="ARBA" id="ARBA00048273"/>
    </source>
</evidence>
<dbReference type="Gramene" id="TraesCS2D03G0136100.1">
    <property type="protein sequence ID" value="TraesCS2D03G0136100.1.CDS"/>
    <property type="gene ID" value="TraesCS2D03G0136100"/>
</dbReference>
<dbReference type="Gramene" id="TraesMAC2D03G01098920.1">
    <property type="protein sequence ID" value="TraesMAC2D03G01098920.1"/>
    <property type="gene ID" value="TraesMAC2D03G01098920"/>
</dbReference>
<dbReference type="Gramene" id="TraesSYM2D03G01114400.1">
    <property type="protein sequence ID" value="TraesSYM2D03G01114400.1"/>
    <property type="gene ID" value="TraesSYM2D03G01114400"/>
</dbReference>
<feature type="binding site" evidence="10">
    <location>
        <position position="175"/>
    </location>
    <ligand>
        <name>substrate</name>
        <note>ligand shared between dimeric partners</note>
    </ligand>
</feature>
<keyword evidence="6 11" id="KW-0862">Zinc</keyword>
<dbReference type="Pfam" id="PF00903">
    <property type="entry name" value="Glyoxalase"/>
    <property type="match status" value="1"/>
</dbReference>
<dbReference type="InterPro" id="IPR004360">
    <property type="entry name" value="Glyas_Fos-R_dOase_dom"/>
</dbReference>
<evidence type="ECO:0000256" key="10">
    <source>
        <dbReference type="PIRSR" id="PIRSR604361-2"/>
    </source>
</evidence>
<dbReference type="InterPro" id="IPR018146">
    <property type="entry name" value="Glyoxalase_1_CS"/>
</dbReference>